<evidence type="ECO:0000313" key="5">
    <source>
        <dbReference type="Proteomes" id="UP000199347"/>
    </source>
</evidence>
<dbReference type="GO" id="GO:0016740">
    <property type="term" value="F:transferase activity"/>
    <property type="evidence" value="ECO:0007669"/>
    <property type="project" value="UniProtKB-KW"/>
</dbReference>
<reference evidence="4 5" key="1">
    <citation type="submission" date="2016-10" db="EMBL/GenBank/DDBJ databases">
        <authorList>
            <person name="de Groot N.N."/>
        </authorList>
    </citation>
    <scope>NUCLEOTIDE SEQUENCE [LARGE SCALE GENOMIC DNA]</scope>
    <source>
        <strain evidence="4 5">DSM 2698</strain>
    </source>
</reference>
<evidence type="ECO:0000259" key="3">
    <source>
        <dbReference type="Pfam" id="PF01425"/>
    </source>
</evidence>
<gene>
    <name evidence="4" type="ORF">SAMN03080610_01228</name>
</gene>
<dbReference type="InterPro" id="IPR000120">
    <property type="entry name" value="Amidase"/>
</dbReference>
<feature type="region of interest" description="Disordered" evidence="2">
    <location>
        <begin position="135"/>
        <end position="154"/>
    </location>
</feature>
<accession>A0A1G5MYM8</accession>
<evidence type="ECO:0000256" key="2">
    <source>
        <dbReference type="SAM" id="MobiDB-lite"/>
    </source>
</evidence>
<evidence type="ECO:0000313" key="4">
    <source>
        <dbReference type="EMBL" id="SCZ30216.1"/>
    </source>
</evidence>
<dbReference type="RefSeq" id="WP_092810617.1">
    <property type="nucleotide sequence ID" value="NZ_FMVW01000002.1"/>
</dbReference>
<dbReference type="STRING" id="1120955.SAMN03080610_01228"/>
<dbReference type="InterPro" id="IPR023631">
    <property type="entry name" value="Amidase_dom"/>
</dbReference>
<feature type="domain" description="Amidase" evidence="3">
    <location>
        <begin position="26"/>
        <end position="430"/>
    </location>
</feature>
<keyword evidence="4" id="KW-0808">Transferase</keyword>
<dbReference type="InterPro" id="IPR036928">
    <property type="entry name" value="AS_sf"/>
</dbReference>
<dbReference type="AlphaFoldDB" id="A0A1G5MYM8"/>
<dbReference type="OrthoDB" id="9814821at2"/>
<organism evidence="4 5">
    <name type="scientific">Afifella marina DSM 2698</name>
    <dbReference type="NCBI Taxonomy" id="1120955"/>
    <lineage>
        <taxon>Bacteria</taxon>
        <taxon>Pseudomonadati</taxon>
        <taxon>Pseudomonadota</taxon>
        <taxon>Alphaproteobacteria</taxon>
        <taxon>Hyphomicrobiales</taxon>
        <taxon>Afifellaceae</taxon>
        <taxon>Afifella</taxon>
    </lineage>
</organism>
<dbReference type="PANTHER" id="PTHR11895:SF151">
    <property type="entry name" value="GLUTAMYL-TRNA(GLN) AMIDOTRANSFERASE SUBUNIT A"/>
    <property type="match status" value="1"/>
</dbReference>
<dbReference type="SUPFAM" id="SSF75304">
    <property type="entry name" value="Amidase signature (AS) enzymes"/>
    <property type="match status" value="1"/>
</dbReference>
<protein>
    <submittedName>
        <fullName evidence="4">Asp-tRNAAsn/Glu-tRNAGln amidotransferase A subunit</fullName>
    </submittedName>
</protein>
<dbReference type="Proteomes" id="UP000199347">
    <property type="component" value="Unassembled WGS sequence"/>
</dbReference>
<comment type="similarity">
    <text evidence="1">Belongs to the amidase family.</text>
</comment>
<evidence type="ECO:0000256" key="1">
    <source>
        <dbReference type="ARBA" id="ARBA00009199"/>
    </source>
</evidence>
<sequence length="450" mass="48324">MTAERTLDACELRDRLARGEISALAVAEACLTRVAEKEGEIEAFAFLDADHVLAQAQRLDDWRKAGKPIGRLHGLPVGLKDIIDTADMPTENGTVLDAGRRPRQDAFVAAKLRAEGAILFGKTTTTELAYFAPTKTRNPHDTTRTPGGSSAGSAASVAAGMVPLSVGTQTNGSMLRPASYCGVVGFKPGHGVIPRTGLIVQSEPLDTIGVFGRSVEDAALLAEVLQGYDAGDHDTHPIARDRLLEMARSTPPVKPQFAFIKTPVWDKADADMQGAMQELAGLLGDQCDEVELPAAFANAHPAHRRLMMAGFARNLRPWAERGWDQLSRHMQDAIEEGREIKAVDYLAALDWRNILNAGLDRVFTRYDAILTPAAPGEAPADLTTTGDPVFNTIWSLCGVPALSLPLANGANGMPLGIQIVGARGQEGRLLRTARWLMNHVAASPEPEDRP</sequence>
<dbReference type="Pfam" id="PF01425">
    <property type="entry name" value="Amidase"/>
    <property type="match status" value="1"/>
</dbReference>
<dbReference type="PANTHER" id="PTHR11895">
    <property type="entry name" value="TRANSAMIDASE"/>
    <property type="match status" value="1"/>
</dbReference>
<name>A0A1G5MYM8_AFIMA</name>
<keyword evidence="5" id="KW-1185">Reference proteome</keyword>
<proteinExistence type="inferred from homology"/>
<dbReference type="EMBL" id="FMVW01000002">
    <property type="protein sequence ID" value="SCZ30216.1"/>
    <property type="molecule type" value="Genomic_DNA"/>
</dbReference>
<dbReference type="Gene3D" id="3.90.1300.10">
    <property type="entry name" value="Amidase signature (AS) domain"/>
    <property type="match status" value="1"/>
</dbReference>